<evidence type="ECO:0000313" key="2">
    <source>
        <dbReference type="EMBL" id="TFK97464.1"/>
    </source>
</evidence>
<accession>A0A5C3Q5T2</accession>
<organism evidence="2 3">
    <name type="scientific">Pterulicium gracile</name>
    <dbReference type="NCBI Taxonomy" id="1884261"/>
    <lineage>
        <taxon>Eukaryota</taxon>
        <taxon>Fungi</taxon>
        <taxon>Dikarya</taxon>
        <taxon>Basidiomycota</taxon>
        <taxon>Agaricomycotina</taxon>
        <taxon>Agaricomycetes</taxon>
        <taxon>Agaricomycetidae</taxon>
        <taxon>Agaricales</taxon>
        <taxon>Pleurotineae</taxon>
        <taxon>Pterulaceae</taxon>
        <taxon>Pterulicium</taxon>
    </lineage>
</organism>
<gene>
    <name evidence="2" type="ORF">BDV98DRAFT_574519</name>
</gene>
<evidence type="ECO:0000313" key="3">
    <source>
        <dbReference type="Proteomes" id="UP000305067"/>
    </source>
</evidence>
<dbReference type="InterPro" id="IPR036047">
    <property type="entry name" value="F-box-like_dom_sf"/>
</dbReference>
<dbReference type="SUPFAM" id="SSF81383">
    <property type="entry name" value="F-box domain"/>
    <property type="match status" value="1"/>
</dbReference>
<proteinExistence type="predicted"/>
<reference evidence="2 3" key="1">
    <citation type="journal article" date="2019" name="Nat. Ecol. Evol.">
        <title>Megaphylogeny resolves global patterns of mushroom evolution.</title>
        <authorList>
            <person name="Varga T."/>
            <person name="Krizsan K."/>
            <person name="Foldi C."/>
            <person name="Dima B."/>
            <person name="Sanchez-Garcia M."/>
            <person name="Sanchez-Ramirez S."/>
            <person name="Szollosi G.J."/>
            <person name="Szarkandi J.G."/>
            <person name="Papp V."/>
            <person name="Albert L."/>
            <person name="Andreopoulos W."/>
            <person name="Angelini C."/>
            <person name="Antonin V."/>
            <person name="Barry K.W."/>
            <person name="Bougher N.L."/>
            <person name="Buchanan P."/>
            <person name="Buyck B."/>
            <person name="Bense V."/>
            <person name="Catcheside P."/>
            <person name="Chovatia M."/>
            <person name="Cooper J."/>
            <person name="Damon W."/>
            <person name="Desjardin D."/>
            <person name="Finy P."/>
            <person name="Geml J."/>
            <person name="Haridas S."/>
            <person name="Hughes K."/>
            <person name="Justo A."/>
            <person name="Karasinski D."/>
            <person name="Kautmanova I."/>
            <person name="Kiss B."/>
            <person name="Kocsube S."/>
            <person name="Kotiranta H."/>
            <person name="LaButti K.M."/>
            <person name="Lechner B.E."/>
            <person name="Liimatainen K."/>
            <person name="Lipzen A."/>
            <person name="Lukacs Z."/>
            <person name="Mihaltcheva S."/>
            <person name="Morgado L.N."/>
            <person name="Niskanen T."/>
            <person name="Noordeloos M.E."/>
            <person name="Ohm R.A."/>
            <person name="Ortiz-Santana B."/>
            <person name="Ovrebo C."/>
            <person name="Racz N."/>
            <person name="Riley R."/>
            <person name="Savchenko A."/>
            <person name="Shiryaev A."/>
            <person name="Soop K."/>
            <person name="Spirin V."/>
            <person name="Szebenyi C."/>
            <person name="Tomsovsky M."/>
            <person name="Tulloss R.E."/>
            <person name="Uehling J."/>
            <person name="Grigoriev I.V."/>
            <person name="Vagvolgyi C."/>
            <person name="Papp T."/>
            <person name="Martin F.M."/>
            <person name="Miettinen O."/>
            <person name="Hibbett D.S."/>
            <person name="Nagy L.G."/>
        </authorList>
    </citation>
    <scope>NUCLEOTIDE SEQUENCE [LARGE SCALE GENOMIC DNA]</scope>
    <source>
        <strain evidence="2 3">CBS 309.79</strain>
    </source>
</reference>
<keyword evidence="3" id="KW-1185">Reference proteome</keyword>
<dbReference type="InterPro" id="IPR001810">
    <property type="entry name" value="F-box_dom"/>
</dbReference>
<protein>
    <recommendedName>
        <fullName evidence="1">F-box domain-containing protein</fullName>
    </recommendedName>
</protein>
<name>A0A5C3Q5T2_9AGAR</name>
<feature type="domain" description="F-box" evidence="1">
    <location>
        <begin position="2"/>
        <end position="25"/>
    </location>
</feature>
<dbReference type="AlphaFoldDB" id="A0A5C3Q5T2"/>
<dbReference type="OrthoDB" id="2836117at2759"/>
<dbReference type="Pfam" id="PF12937">
    <property type="entry name" value="F-box-like"/>
    <property type="match status" value="1"/>
</dbReference>
<sequence>MVSQVCRRWRQIALRHSKVWSRLYIDVSAGCMLFSAVEEGIKHSAEFPLTIVLGTSVLGRPLRSAQIIVPHARSCLLSGA</sequence>
<evidence type="ECO:0000259" key="1">
    <source>
        <dbReference type="Pfam" id="PF12937"/>
    </source>
</evidence>
<dbReference type="Proteomes" id="UP000305067">
    <property type="component" value="Unassembled WGS sequence"/>
</dbReference>
<dbReference type="EMBL" id="ML178847">
    <property type="protein sequence ID" value="TFK97464.1"/>
    <property type="molecule type" value="Genomic_DNA"/>
</dbReference>